<dbReference type="EMBL" id="JBFWIC010000001">
    <property type="protein sequence ID" value="MEZ0473160.1"/>
    <property type="molecule type" value="Genomic_DNA"/>
</dbReference>
<accession>A0ABV4HK87</accession>
<evidence type="ECO:0000313" key="2">
    <source>
        <dbReference type="EMBL" id="MEZ0473160.1"/>
    </source>
</evidence>
<feature type="transmembrane region" description="Helical" evidence="1">
    <location>
        <begin position="144"/>
        <end position="161"/>
    </location>
</feature>
<reference evidence="2 3" key="1">
    <citation type="submission" date="2024-07" db="EMBL/GenBank/DDBJ databases">
        <title>Luteimonas salilacus sp. nov., isolated from the shore soil of Salt Lake in Tibet of China.</title>
        <authorList>
            <person name="Zhang X."/>
            <person name="Li A."/>
        </authorList>
    </citation>
    <scope>NUCLEOTIDE SEQUENCE [LARGE SCALE GENOMIC DNA]</scope>
    <source>
        <strain evidence="2 3">B3-2-R+30</strain>
    </source>
</reference>
<feature type="transmembrane region" description="Helical" evidence="1">
    <location>
        <begin position="35"/>
        <end position="54"/>
    </location>
</feature>
<dbReference type="RefSeq" id="WP_370563279.1">
    <property type="nucleotide sequence ID" value="NZ_JBFWIB010000003.1"/>
</dbReference>
<sequence>MSRSLARTVSILGHPLLMLPLALLLPAVAGGLPGTGGIAIAFALAAALVMGWSWRRVRQGRWAHVDASAGDERRSLHRFLLPVLAAAMLLALWAPAGVSLYLGLSALIVAVAMLLARWCTLSLHAAFAVFAALMLLRWTWWAGAAALAFAALVIWSRLALARHRPRDLGAGVATGTGAALLSWPLAPHWPSP</sequence>
<dbReference type="Gene3D" id="1.20.144.10">
    <property type="entry name" value="Phosphatidic acid phosphatase type 2/haloperoxidase"/>
    <property type="match status" value="1"/>
</dbReference>
<evidence type="ECO:0000313" key="3">
    <source>
        <dbReference type="Proteomes" id="UP001566331"/>
    </source>
</evidence>
<gene>
    <name evidence="2" type="ORF">AB6713_00795</name>
</gene>
<proteinExistence type="predicted"/>
<name>A0ABV4HK87_9GAMM</name>
<comment type="caution">
    <text evidence="2">The sequence shown here is derived from an EMBL/GenBank/DDBJ whole genome shotgun (WGS) entry which is preliminary data.</text>
</comment>
<feature type="transmembrane region" description="Helical" evidence="1">
    <location>
        <begin position="75"/>
        <end position="94"/>
    </location>
</feature>
<dbReference type="Proteomes" id="UP001566331">
    <property type="component" value="Unassembled WGS sequence"/>
</dbReference>
<organism evidence="2 3">
    <name type="scientific">Luteimonas salinilitoris</name>
    <dbReference type="NCBI Taxonomy" id="3237697"/>
    <lineage>
        <taxon>Bacteria</taxon>
        <taxon>Pseudomonadati</taxon>
        <taxon>Pseudomonadota</taxon>
        <taxon>Gammaproteobacteria</taxon>
        <taxon>Lysobacterales</taxon>
        <taxon>Lysobacteraceae</taxon>
        <taxon>Luteimonas</taxon>
    </lineage>
</organism>
<evidence type="ECO:0000256" key="1">
    <source>
        <dbReference type="SAM" id="Phobius"/>
    </source>
</evidence>
<feature type="transmembrane region" description="Helical" evidence="1">
    <location>
        <begin position="12"/>
        <end position="29"/>
    </location>
</feature>
<keyword evidence="1" id="KW-0812">Transmembrane</keyword>
<keyword evidence="1" id="KW-0472">Membrane</keyword>
<protein>
    <submittedName>
        <fullName evidence="2">Uncharacterized protein</fullName>
    </submittedName>
</protein>
<keyword evidence="3" id="KW-1185">Reference proteome</keyword>
<feature type="transmembrane region" description="Helical" evidence="1">
    <location>
        <begin position="100"/>
        <end position="116"/>
    </location>
</feature>
<keyword evidence="1" id="KW-1133">Transmembrane helix</keyword>